<dbReference type="EMBL" id="JAMPKK010000086">
    <property type="protein sequence ID" value="MEP0867768.1"/>
    <property type="molecule type" value="Genomic_DNA"/>
</dbReference>
<dbReference type="InterPro" id="IPR045584">
    <property type="entry name" value="Pilin-like"/>
</dbReference>
<reference evidence="2 3" key="1">
    <citation type="submission" date="2022-04" db="EMBL/GenBank/DDBJ databases">
        <title>Positive selection, recombination, and allopatry shape intraspecific diversity of widespread and dominant cyanobacteria.</title>
        <authorList>
            <person name="Wei J."/>
            <person name="Shu W."/>
            <person name="Hu C."/>
        </authorList>
    </citation>
    <scope>NUCLEOTIDE SEQUENCE [LARGE SCALE GENOMIC DNA]</scope>
    <source>
        <strain evidence="2 3">GB2-A5</strain>
    </source>
</reference>
<proteinExistence type="predicted"/>
<dbReference type="Gene3D" id="3.30.700.10">
    <property type="entry name" value="Glycoprotein, Type 4 Pilin"/>
    <property type="match status" value="1"/>
</dbReference>
<sequence>MNHTVFKQRYKLANLPILSILLGLMTVSGCNSTNTPSASSLSAIQDKSGTDRWVGQWQVNNPSSSQAVKFVLTPEGKLFILSPETSSEPSVAYEIPVQKLSDSPTLPPKTKIVDIKEAFNNQATKAKQSEGKTYIGAMNRAQQAYYLENNKFGTTIAQLGVGIKPETESYNYQIVPQGNGTQSVMNTAKAKRPELNSYTGAVFVIENNGENITRAAICETDKPSSTPPAMPTPPKDTSGEIQCPAGSHLLQR</sequence>
<protein>
    <submittedName>
        <fullName evidence="2">Type IV pilin-like G/H family protein</fullName>
    </submittedName>
</protein>
<comment type="caution">
    <text evidence="2">The sequence shown here is derived from an EMBL/GenBank/DDBJ whole genome shotgun (WGS) entry which is preliminary data.</text>
</comment>
<evidence type="ECO:0000313" key="3">
    <source>
        <dbReference type="Proteomes" id="UP001442494"/>
    </source>
</evidence>
<keyword evidence="3" id="KW-1185">Reference proteome</keyword>
<name>A0ABV0JWC0_9CYAN</name>
<gene>
    <name evidence="2" type="ORF">NDI37_25310</name>
</gene>
<accession>A0ABV0JWC0</accession>
<dbReference type="Proteomes" id="UP001442494">
    <property type="component" value="Unassembled WGS sequence"/>
</dbReference>
<feature type="region of interest" description="Disordered" evidence="1">
    <location>
        <begin position="220"/>
        <end position="252"/>
    </location>
</feature>
<dbReference type="SUPFAM" id="SSF54523">
    <property type="entry name" value="Pili subunits"/>
    <property type="match status" value="1"/>
</dbReference>
<evidence type="ECO:0000256" key="1">
    <source>
        <dbReference type="SAM" id="MobiDB-lite"/>
    </source>
</evidence>
<evidence type="ECO:0000313" key="2">
    <source>
        <dbReference type="EMBL" id="MEP0867768.1"/>
    </source>
</evidence>
<dbReference type="PROSITE" id="PS51257">
    <property type="entry name" value="PROKAR_LIPOPROTEIN"/>
    <property type="match status" value="1"/>
</dbReference>
<dbReference type="RefSeq" id="WP_190420776.1">
    <property type="nucleotide sequence ID" value="NZ_JAMPKK010000086.1"/>
</dbReference>
<organism evidence="2 3">
    <name type="scientific">Funiculus sociatus GB2-A5</name>
    <dbReference type="NCBI Taxonomy" id="2933946"/>
    <lineage>
        <taxon>Bacteria</taxon>
        <taxon>Bacillati</taxon>
        <taxon>Cyanobacteriota</taxon>
        <taxon>Cyanophyceae</taxon>
        <taxon>Coleofasciculales</taxon>
        <taxon>Coleofasciculaceae</taxon>
        <taxon>Funiculus</taxon>
    </lineage>
</organism>
<feature type="compositionally biased region" description="Pro residues" evidence="1">
    <location>
        <begin position="225"/>
        <end position="234"/>
    </location>
</feature>
<dbReference type="InterPro" id="IPR031975">
    <property type="entry name" value="Pilin_GH"/>
</dbReference>
<dbReference type="Pfam" id="PF16734">
    <property type="entry name" value="Pilin_GH"/>
    <property type="match status" value="1"/>
</dbReference>